<comment type="caution">
    <text evidence="2">The sequence shown here is derived from an EMBL/GenBank/DDBJ whole genome shotgun (WGS) entry which is preliminary data.</text>
</comment>
<dbReference type="EMBL" id="JYNV01000183">
    <property type="protein sequence ID" value="KZM23783.1"/>
    <property type="molecule type" value="Genomic_DNA"/>
</dbReference>
<evidence type="ECO:0000313" key="3">
    <source>
        <dbReference type="Proteomes" id="UP000076837"/>
    </source>
</evidence>
<feature type="region of interest" description="Disordered" evidence="1">
    <location>
        <begin position="19"/>
        <end position="38"/>
    </location>
</feature>
<dbReference type="Proteomes" id="UP000076837">
    <property type="component" value="Unassembled WGS sequence"/>
</dbReference>
<name>A0A163EMM4_DIDRA</name>
<feature type="compositionally biased region" description="Polar residues" evidence="1">
    <location>
        <begin position="265"/>
        <end position="274"/>
    </location>
</feature>
<proteinExistence type="predicted"/>
<feature type="compositionally biased region" description="Polar residues" evidence="1">
    <location>
        <begin position="19"/>
        <end position="31"/>
    </location>
</feature>
<protein>
    <submittedName>
        <fullName evidence="2">Uncharacterized protein</fullName>
    </submittedName>
</protein>
<gene>
    <name evidence="2" type="ORF">ST47_g5062</name>
</gene>
<evidence type="ECO:0000313" key="2">
    <source>
        <dbReference type="EMBL" id="KZM23783.1"/>
    </source>
</evidence>
<organism evidence="2 3">
    <name type="scientific">Didymella rabiei</name>
    <name type="common">Chickpea ascochyta blight fungus</name>
    <name type="synonym">Mycosphaerella rabiei</name>
    <dbReference type="NCBI Taxonomy" id="5454"/>
    <lineage>
        <taxon>Eukaryota</taxon>
        <taxon>Fungi</taxon>
        <taxon>Dikarya</taxon>
        <taxon>Ascomycota</taxon>
        <taxon>Pezizomycotina</taxon>
        <taxon>Dothideomycetes</taxon>
        <taxon>Pleosporomycetidae</taxon>
        <taxon>Pleosporales</taxon>
        <taxon>Pleosporineae</taxon>
        <taxon>Didymellaceae</taxon>
        <taxon>Ascochyta</taxon>
    </lineage>
</organism>
<dbReference type="AlphaFoldDB" id="A0A163EMM4"/>
<sequence>MLDWDWTDPAACPVQVRRQTSTPLTRPQAHTSAGAWTAPNCGRGRLRFKLTPGPPAAAPYPGEHGTAAQRCSLRRLDTTTYKTDDPLVLAQDGSSSTPPRHHARVRTRALVSFPSAAVFSFPSAALVNFPSAALVNFPSAALVNFPSAALVSFPSAAVFSFPSAALVNFPSAALVNFPSAALVSFPSAALVNFPSAALVSFPSGDSDGGVARANQPPLSRPLDVRSLAHLAPKPGARREMADLHPLQPSRGATVSPRHHSPPVITEQSRSSDAWSTARKLDCISNARRHA</sequence>
<feature type="region of interest" description="Disordered" evidence="1">
    <location>
        <begin position="245"/>
        <end position="277"/>
    </location>
</feature>
<keyword evidence="3" id="KW-1185">Reference proteome</keyword>
<accession>A0A163EMM4</accession>
<reference evidence="2 3" key="1">
    <citation type="journal article" date="2016" name="Sci. Rep.">
        <title>Draft genome sequencing and secretome analysis of fungal phytopathogen Ascochyta rabiei provides insight into the necrotrophic effector repertoire.</title>
        <authorList>
            <person name="Verma S."/>
            <person name="Gazara R.K."/>
            <person name="Nizam S."/>
            <person name="Parween S."/>
            <person name="Chattopadhyay D."/>
            <person name="Verma P.K."/>
        </authorList>
    </citation>
    <scope>NUCLEOTIDE SEQUENCE [LARGE SCALE GENOMIC DNA]</scope>
    <source>
        <strain evidence="2 3">ArDII</strain>
    </source>
</reference>
<evidence type="ECO:0000256" key="1">
    <source>
        <dbReference type="SAM" id="MobiDB-lite"/>
    </source>
</evidence>
<dbReference type="STRING" id="5454.A0A163EMM4"/>